<sequence>MSALKSLERYRGRGNGLFLVALAVCVVLAGWGLWTGGAFDNDLQSDLRVSSVHVGDGTNIDEQAAEQIVGNRRLVVAWLAPGEDLGEACDELEGPAAGTVGLLLSPAGDEYDTYGCVQMAGAEDEGFGKAYVAETQLPAGVDEFVDSPLDALKVVVVNYDTLVRAKTIPDGTRTIAAPLPRFLIAGGALAGVVLGASALYLVSRRAGRVAAARLERRAHAEDVRTRLGAAAAVVAGRLLSLDVEYTRRKPRLSSKRQANFDERYSALAARYAEVLPEVHAAHDAESVEGLITKIEELGEQCGKLSESLKAT</sequence>
<dbReference type="Proteomes" id="UP000250434">
    <property type="component" value="Chromosome"/>
</dbReference>
<organism evidence="2 3">
    <name type="scientific">Amycolatopsis albispora</name>
    <dbReference type="NCBI Taxonomy" id="1804986"/>
    <lineage>
        <taxon>Bacteria</taxon>
        <taxon>Bacillati</taxon>
        <taxon>Actinomycetota</taxon>
        <taxon>Actinomycetes</taxon>
        <taxon>Pseudonocardiales</taxon>
        <taxon>Pseudonocardiaceae</taxon>
        <taxon>Amycolatopsis</taxon>
    </lineage>
</organism>
<feature type="transmembrane region" description="Helical" evidence="1">
    <location>
        <begin position="182"/>
        <end position="203"/>
    </location>
</feature>
<dbReference type="EMBL" id="CP015163">
    <property type="protein sequence ID" value="AXB47199.1"/>
    <property type="molecule type" value="Genomic_DNA"/>
</dbReference>
<feature type="transmembrane region" description="Helical" evidence="1">
    <location>
        <begin position="16"/>
        <end position="34"/>
    </location>
</feature>
<keyword evidence="1" id="KW-0472">Membrane</keyword>
<name>A0A344LGM5_9PSEU</name>
<proteinExistence type="predicted"/>
<dbReference type="OrthoDB" id="3372801at2"/>
<dbReference type="KEGG" id="aab:A4R43_36070"/>
<accession>A0A344LGM5</accession>
<evidence type="ECO:0000313" key="2">
    <source>
        <dbReference type="EMBL" id="AXB47199.1"/>
    </source>
</evidence>
<keyword evidence="3" id="KW-1185">Reference proteome</keyword>
<evidence type="ECO:0000313" key="3">
    <source>
        <dbReference type="Proteomes" id="UP000250434"/>
    </source>
</evidence>
<protein>
    <submittedName>
        <fullName evidence="2">Uncharacterized protein</fullName>
    </submittedName>
</protein>
<evidence type="ECO:0000256" key="1">
    <source>
        <dbReference type="SAM" id="Phobius"/>
    </source>
</evidence>
<keyword evidence="1" id="KW-1133">Transmembrane helix</keyword>
<reference evidence="2 3" key="1">
    <citation type="submission" date="2016-04" db="EMBL/GenBank/DDBJ databases">
        <title>Complete genome sequence and analysis of deep-sea sediment isolate, Amycolatopsis sp. WP1.</title>
        <authorList>
            <person name="Wang H."/>
            <person name="Chen S."/>
            <person name="Wu Q."/>
        </authorList>
    </citation>
    <scope>NUCLEOTIDE SEQUENCE [LARGE SCALE GENOMIC DNA]</scope>
    <source>
        <strain evidence="2 3">WP1</strain>
    </source>
</reference>
<gene>
    <name evidence="2" type="ORF">A4R43_36070</name>
</gene>
<dbReference type="RefSeq" id="WP_113696256.1">
    <property type="nucleotide sequence ID" value="NZ_CP015163.1"/>
</dbReference>
<keyword evidence="1" id="KW-0812">Transmembrane</keyword>
<dbReference type="AlphaFoldDB" id="A0A344LGM5"/>